<reference evidence="3 4" key="1">
    <citation type="journal article" date="2018" name="J. Microbiol.">
        <title>Baekduia soli gen. nov., sp. nov., a novel bacterium isolated from the soil of Baekdu Mountain and proposal of a novel family name, Baekduiaceae fam. nov.</title>
        <authorList>
            <person name="An D.S."/>
            <person name="Siddiqi M.Z."/>
            <person name="Kim K.H."/>
            <person name="Yu H.S."/>
            <person name="Im W.T."/>
        </authorList>
    </citation>
    <scope>NUCLEOTIDE SEQUENCE [LARGE SCALE GENOMIC DNA]</scope>
    <source>
        <strain evidence="3 4">BR7-21</strain>
    </source>
</reference>
<dbReference type="Pfam" id="PF03466">
    <property type="entry name" value="LysR_substrate"/>
    <property type="match status" value="1"/>
</dbReference>
<evidence type="ECO:0000313" key="3">
    <source>
        <dbReference type="EMBL" id="QEC49304.1"/>
    </source>
</evidence>
<proteinExistence type="predicted"/>
<evidence type="ECO:0000256" key="1">
    <source>
        <dbReference type="SAM" id="MobiDB-lite"/>
    </source>
</evidence>
<organism evidence="3 4">
    <name type="scientific">Baekduia soli</name>
    <dbReference type="NCBI Taxonomy" id="496014"/>
    <lineage>
        <taxon>Bacteria</taxon>
        <taxon>Bacillati</taxon>
        <taxon>Actinomycetota</taxon>
        <taxon>Thermoleophilia</taxon>
        <taxon>Solirubrobacterales</taxon>
        <taxon>Baekduiaceae</taxon>
        <taxon>Baekduia</taxon>
    </lineage>
</organism>
<dbReference type="EMBL" id="CP042430">
    <property type="protein sequence ID" value="QEC49304.1"/>
    <property type="molecule type" value="Genomic_DNA"/>
</dbReference>
<protein>
    <recommendedName>
        <fullName evidence="2">LysR substrate-binding domain-containing protein</fullName>
    </recommendedName>
</protein>
<keyword evidence="4" id="KW-1185">Reference proteome</keyword>
<evidence type="ECO:0000313" key="4">
    <source>
        <dbReference type="Proteomes" id="UP000321805"/>
    </source>
</evidence>
<sequence>MRRREHRGGDDHLGRCRRAPALSLDPRHAAPPDRRRRLRRRDRQGPRPVVETNSVSTLMAHARTGLPGITADTWLLAHPLPPEVRSVALVAPVIEPTIGLVTRAEDHPSPVVAELMSSFERLELDSSFERITMPS</sequence>
<dbReference type="InterPro" id="IPR005119">
    <property type="entry name" value="LysR_subst-bd"/>
</dbReference>
<dbReference type="Proteomes" id="UP000321805">
    <property type="component" value="Chromosome"/>
</dbReference>
<feature type="domain" description="LysR substrate-binding" evidence="2">
    <location>
        <begin position="8"/>
        <end position="118"/>
    </location>
</feature>
<accession>A0A5B8U8A7</accession>
<evidence type="ECO:0000259" key="2">
    <source>
        <dbReference type="Pfam" id="PF03466"/>
    </source>
</evidence>
<dbReference type="SUPFAM" id="SSF53850">
    <property type="entry name" value="Periplasmic binding protein-like II"/>
    <property type="match status" value="1"/>
</dbReference>
<feature type="region of interest" description="Disordered" evidence="1">
    <location>
        <begin position="1"/>
        <end position="52"/>
    </location>
</feature>
<dbReference type="KEGG" id="bsol:FSW04_18115"/>
<name>A0A5B8U8A7_9ACTN</name>
<dbReference type="AlphaFoldDB" id="A0A5B8U8A7"/>
<dbReference type="Gene3D" id="3.40.190.290">
    <property type="match status" value="1"/>
</dbReference>
<gene>
    <name evidence="3" type="ORF">FSW04_18115</name>
</gene>